<evidence type="ECO:0000256" key="2">
    <source>
        <dbReference type="ARBA" id="ARBA00023125"/>
    </source>
</evidence>
<dbReference type="HOGENOM" id="CLU_090242_0_0_2"/>
<keyword evidence="2" id="KW-0238">DNA-binding</keyword>
<dbReference type="EMBL" id="JH597761">
    <property type="protein sequence ID" value="EHP70548.1"/>
    <property type="molecule type" value="Genomic_DNA"/>
</dbReference>
<dbReference type="InterPro" id="IPR050684">
    <property type="entry name" value="HTH-Siroheme_Decarb"/>
</dbReference>
<dbReference type="GO" id="GO:0043565">
    <property type="term" value="F:sequence-specific DNA binding"/>
    <property type="evidence" value="ECO:0007669"/>
    <property type="project" value="InterPro"/>
</dbReference>
<dbReference type="OrthoDB" id="6995at2157"/>
<dbReference type="InterPro" id="IPR036390">
    <property type="entry name" value="WH_DNA-bd_sf"/>
</dbReference>
<feature type="domain" description="HTH asnC-type" evidence="4">
    <location>
        <begin position="1"/>
        <end position="66"/>
    </location>
</feature>
<evidence type="ECO:0000313" key="6">
    <source>
        <dbReference type="Proteomes" id="UP000003980"/>
    </source>
</evidence>
<accession>H2C2S7</accession>
<dbReference type="InterPro" id="IPR011991">
    <property type="entry name" value="ArsR-like_HTH"/>
</dbReference>
<evidence type="ECO:0000256" key="1">
    <source>
        <dbReference type="ARBA" id="ARBA00023015"/>
    </source>
</evidence>
<protein>
    <recommendedName>
        <fullName evidence="4">HTH asnC-type domain-containing protein</fullName>
    </recommendedName>
</protein>
<keyword evidence="3" id="KW-0804">Transcription</keyword>
<dbReference type="PANTHER" id="PTHR43413">
    <property type="entry name" value="TRANSCRIPTIONAL REGULATOR, ASNC FAMILY"/>
    <property type="match status" value="1"/>
</dbReference>
<dbReference type="eggNOG" id="arCOG01586">
    <property type="taxonomic scope" value="Archaea"/>
</dbReference>
<organism evidence="5 6">
    <name type="scientific">Metallosphaera yellowstonensis MK1</name>
    <dbReference type="NCBI Taxonomy" id="671065"/>
    <lineage>
        <taxon>Archaea</taxon>
        <taxon>Thermoproteota</taxon>
        <taxon>Thermoprotei</taxon>
        <taxon>Sulfolobales</taxon>
        <taxon>Sulfolobaceae</taxon>
        <taxon>Metallosphaera</taxon>
    </lineage>
</organism>
<evidence type="ECO:0000259" key="4">
    <source>
        <dbReference type="PROSITE" id="PS50956"/>
    </source>
</evidence>
<evidence type="ECO:0000313" key="5">
    <source>
        <dbReference type="EMBL" id="EHP70548.1"/>
    </source>
</evidence>
<reference evidence="5 6" key="1">
    <citation type="submission" date="2012-01" db="EMBL/GenBank/DDBJ databases">
        <title>Improved High-Quality Draft sequence of Metallosphaera yellowstonensis MK1.</title>
        <authorList>
            <consortium name="US DOE Joint Genome Institute"/>
            <person name="Lucas S."/>
            <person name="Han J."/>
            <person name="Cheng J.-F."/>
            <person name="Goodwin L."/>
            <person name="Pitluck S."/>
            <person name="Peters L."/>
            <person name="Teshima H."/>
            <person name="Detter J.C."/>
            <person name="Han C."/>
            <person name="Tapia R."/>
            <person name="Land M."/>
            <person name="Hauser L."/>
            <person name="Kyrpides N."/>
            <person name="Kozubal M."/>
            <person name="Macur R.E."/>
            <person name="Jay Z."/>
            <person name="Inskeep W."/>
            <person name="Woyke T."/>
        </authorList>
    </citation>
    <scope>NUCLEOTIDE SEQUENCE [LARGE SCALE GENOMIC DNA]</scope>
    <source>
        <strain evidence="5 6">MK1</strain>
    </source>
</reference>
<gene>
    <name evidence="5" type="ORF">MetMK1DRAFT_00010510</name>
</gene>
<dbReference type="Pfam" id="PF13412">
    <property type="entry name" value="HTH_24"/>
    <property type="match status" value="2"/>
</dbReference>
<dbReference type="PANTHER" id="PTHR43413:SF8">
    <property type="entry name" value="HTH-TYPE TRANSCRIPTIONAL REGULATOR PTR1"/>
    <property type="match status" value="1"/>
</dbReference>
<evidence type="ECO:0000256" key="3">
    <source>
        <dbReference type="ARBA" id="ARBA00023163"/>
    </source>
</evidence>
<dbReference type="InterPro" id="IPR000485">
    <property type="entry name" value="AsnC-type_HTH_dom"/>
</dbReference>
<dbReference type="STRING" id="671065.MetMK1DRAFT_00010510"/>
<dbReference type="InterPro" id="IPR036388">
    <property type="entry name" value="WH-like_DNA-bd_sf"/>
</dbReference>
<dbReference type="SUPFAM" id="SSF46785">
    <property type="entry name" value="Winged helix' DNA-binding domain"/>
    <property type="match status" value="2"/>
</dbReference>
<keyword evidence="6" id="KW-1185">Reference proteome</keyword>
<dbReference type="PROSITE" id="PS50956">
    <property type="entry name" value="HTH_ASNC_2"/>
    <property type="match status" value="1"/>
</dbReference>
<dbReference type="Gene3D" id="1.10.10.10">
    <property type="entry name" value="Winged helix-like DNA-binding domain superfamily/Winged helix DNA-binding domain"/>
    <property type="match status" value="2"/>
</dbReference>
<dbReference type="AlphaFoldDB" id="H2C2S7"/>
<name>H2C2S7_9CREN</name>
<sequence>MDELHRKMLMLLFRDGRISQRRLAEELNVTPPTLNYRFRKLEEEGVLKGFTLFVNPNFLSLYYGFVAFTNYRDYDSPSIFLKFKCVEWLNVYGILGRSFRELDEEVERMSRNLGEPKLKYVPEQSPESLKEMDLIVLRALKDTPRASESEIAEVVGMPSKLVSKRLKVLSRRGVFSVFPVLDIPKSGLIMFSMFSRELKRIVPVLEPFTVFRITDGKAGINVCLADNMGQVRNLVNGARLNDPDSDVMIIHEYTVSIQDKIDIRVES</sequence>
<dbReference type="PRINTS" id="PR00033">
    <property type="entry name" value="HTHASNC"/>
</dbReference>
<dbReference type="RefSeq" id="WP_009071301.1">
    <property type="nucleotide sequence ID" value="NZ_JH597761.1"/>
</dbReference>
<dbReference type="CDD" id="cd00090">
    <property type="entry name" value="HTH_ARSR"/>
    <property type="match status" value="1"/>
</dbReference>
<dbReference type="InterPro" id="IPR019888">
    <property type="entry name" value="Tscrpt_reg_AsnC-like"/>
</dbReference>
<proteinExistence type="predicted"/>
<dbReference type="Proteomes" id="UP000003980">
    <property type="component" value="Unassembled WGS sequence"/>
</dbReference>
<keyword evidence="1" id="KW-0805">Transcription regulation</keyword>
<dbReference type="SMART" id="SM00344">
    <property type="entry name" value="HTH_ASNC"/>
    <property type="match status" value="1"/>
</dbReference>